<accession>A0A4Y2XCD0</accession>
<feature type="domain" description="Integrase catalytic" evidence="1">
    <location>
        <begin position="1"/>
        <end position="138"/>
    </location>
</feature>
<dbReference type="Proteomes" id="UP000499080">
    <property type="component" value="Unassembled WGS sequence"/>
</dbReference>
<protein>
    <submittedName>
        <fullName evidence="2">KRAB-A domain-containing protein 2</fullName>
    </submittedName>
</protein>
<dbReference type="EMBL" id="BGPR01074850">
    <property type="protein sequence ID" value="GBO46896.1"/>
    <property type="molecule type" value="Genomic_DNA"/>
</dbReference>
<proteinExistence type="predicted"/>
<sequence length="138" mass="16073">MQIYYGVQDHLTKFVILKALTSKRAEEVACYLVDIFSLPGAPSILQFNNYKEFANNAVVSLKEFWPALKTVYGKPRHSQRQGSVGRANQDIKSMLYTWMEDFKSDRWREGLRLVHFMKNRAYHSGKKNTIQTSFCLQT</sequence>
<dbReference type="OrthoDB" id="6427862at2759"/>
<dbReference type="InterPro" id="IPR001584">
    <property type="entry name" value="Integrase_cat-core"/>
</dbReference>
<keyword evidence="3" id="KW-1185">Reference proteome</keyword>
<gene>
    <name evidence="2" type="primary">KRBA2_14</name>
    <name evidence="2" type="ORF">AVEN_186269_1</name>
</gene>
<dbReference type="SUPFAM" id="SSF53098">
    <property type="entry name" value="Ribonuclease H-like"/>
    <property type="match status" value="1"/>
</dbReference>
<evidence type="ECO:0000313" key="2">
    <source>
        <dbReference type="EMBL" id="GBO46896.1"/>
    </source>
</evidence>
<organism evidence="2 3">
    <name type="scientific">Araneus ventricosus</name>
    <name type="common">Orbweaver spider</name>
    <name type="synonym">Epeira ventricosa</name>
    <dbReference type="NCBI Taxonomy" id="182803"/>
    <lineage>
        <taxon>Eukaryota</taxon>
        <taxon>Metazoa</taxon>
        <taxon>Ecdysozoa</taxon>
        <taxon>Arthropoda</taxon>
        <taxon>Chelicerata</taxon>
        <taxon>Arachnida</taxon>
        <taxon>Araneae</taxon>
        <taxon>Araneomorphae</taxon>
        <taxon>Entelegynae</taxon>
        <taxon>Araneoidea</taxon>
        <taxon>Araneidae</taxon>
        <taxon>Araneus</taxon>
    </lineage>
</organism>
<evidence type="ECO:0000313" key="3">
    <source>
        <dbReference type="Proteomes" id="UP000499080"/>
    </source>
</evidence>
<dbReference type="AlphaFoldDB" id="A0A4Y2XCD0"/>
<name>A0A4Y2XCD0_ARAVE</name>
<dbReference type="PROSITE" id="PS50994">
    <property type="entry name" value="INTEGRASE"/>
    <property type="match status" value="1"/>
</dbReference>
<dbReference type="Gene3D" id="3.30.420.10">
    <property type="entry name" value="Ribonuclease H-like superfamily/Ribonuclease H"/>
    <property type="match status" value="1"/>
</dbReference>
<dbReference type="InterPro" id="IPR036397">
    <property type="entry name" value="RNaseH_sf"/>
</dbReference>
<comment type="caution">
    <text evidence="2">The sequence shown here is derived from an EMBL/GenBank/DDBJ whole genome shotgun (WGS) entry which is preliminary data.</text>
</comment>
<dbReference type="InterPro" id="IPR012337">
    <property type="entry name" value="RNaseH-like_sf"/>
</dbReference>
<reference evidence="2 3" key="1">
    <citation type="journal article" date="2019" name="Sci. Rep.">
        <title>Orb-weaving spider Araneus ventricosus genome elucidates the spidroin gene catalogue.</title>
        <authorList>
            <person name="Kono N."/>
            <person name="Nakamura H."/>
            <person name="Ohtoshi R."/>
            <person name="Moran D.A.P."/>
            <person name="Shinohara A."/>
            <person name="Yoshida Y."/>
            <person name="Fujiwara M."/>
            <person name="Mori M."/>
            <person name="Tomita M."/>
            <person name="Arakawa K."/>
        </authorList>
    </citation>
    <scope>NUCLEOTIDE SEQUENCE [LARGE SCALE GENOMIC DNA]</scope>
</reference>
<dbReference type="GO" id="GO:0015074">
    <property type="term" value="P:DNA integration"/>
    <property type="evidence" value="ECO:0007669"/>
    <property type="project" value="InterPro"/>
</dbReference>
<dbReference type="GO" id="GO:0003676">
    <property type="term" value="F:nucleic acid binding"/>
    <property type="evidence" value="ECO:0007669"/>
    <property type="project" value="InterPro"/>
</dbReference>
<evidence type="ECO:0000259" key="1">
    <source>
        <dbReference type="PROSITE" id="PS50994"/>
    </source>
</evidence>